<keyword evidence="1" id="KW-1185">Reference proteome</keyword>
<dbReference type="AlphaFoldDB" id="A0A1S3DMF5"/>
<evidence type="ECO:0000313" key="1">
    <source>
        <dbReference type="Proteomes" id="UP000079169"/>
    </source>
</evidence>
<dbReference type="RefSeq" id="XP_008484537.1">
    <property type="nucleotide sequence ID" value="XM_008486315.3"/>
</dbReference>
<proteinExistence type="predicted"/>
<accession>A0A1S3DMF5</accession>
<dbReference type="PaxDb" id="121845-A0A1S3DMF5"/>
<dbReference type="GeneID" id="103521207"/>
<dbReference type="KEGG" id="dci:103521207"/>
<sequence>MGGITVHDFYGVPTVSSVGRVRGNGQYGASNVLYRQTHYGTMVFAFYRMLQAVRGSYRRLTTGYRGLVRGSYRLKIAYGVTTVCYRLCKGFLPSYRIVQTHYEASGLVRGSYRMVRAWYGPSTISYRLITGHRVEYGAPTV</sequence>
<reference evidence="2 3" key="1">
    <citation type="submission" date="2025-04" db="UniProtKB">
        <authorList>
            <consortium name="RefSeq"/>
        </authorList>
    </citation>
    <scope>IDENTIFICATION</scope>
</reference>
<name>A0A1S3DMF5_DIACI</name>
<gene>
    <name evidence="3" type="primary">LOC103521208</name>
    <name evidence="2" type="synonym">LOC103521207</name>
</gene>
<evidence type="ECO:0000313" key="3">
    <source>
        <dbReference type="RefSeq" id="XP_008484537.1"/>
    </source>
</evidence>
<dbReference type="RefSeq" id="XP_008484536.1">
    <property type="nucleotide sequence ID" value="XM_008486314.3"/>
</dbReference>
<organism evidence="1 3">
    <name type="scientific">Diaphorina citri</name>
    <name type="common">Asian citrus psyllid</name>
    <dbReference type="NCBI Taxonomy" id="121845"/>
    <lineage>
        <taxon>Eukaryota</taxon>
        <taxon>Metazoa</taxon>
        <taxon>Ecdysozoa</taxon>
        <taxon>Arthropoda</taxon>
        <taxon>Hexapoda</taxon>
        <taxon>Insecta</taxon>
        <taxon>Pterygota</taxon>
        <taxon>Neoptera</taxon>
        <taxon>Paraneoptera</taxon>
        <taxon>Hemiptera</taxon>
        <taxon>Sternorrhyncha</taxon>
        <taxon>Psylloidea</taxon>
        <taxon>Psyllidae</taxon>
        <taxon>Diaphorininae</taxon>
        <taxon>Diaphorina</taxon>
    </lineage>
</organism>
<dbReference type="GeneID" id="103521208"/>
<dbReference type="KEGG" id="dci:103521208"/>
<dbReference type="Proteomes" id="UP000079169">
    <property type="component" value="Unplaced"/>
</dbReference>
<protein>
    <submittedName>
        <fullName evidence="2">Uncharacterized protein LOC103521207</fullName>
    </submittedName>
    <submittedName>
        <fullName evidence="3">Uncharacterized protein LOC103521208</fullName>
    </submittedName>
</protein>
<evidence type="ECO:0000313" key="2">
    <source>
        <dbReference type="RefSeq" id="XP_008484536.1"/>
    </source>
</evidence>